<organism evidence="1 2">
    <name type="scientific">Peronosclerospora sorghi</name>
    <dbReference type="NCBI Taxonomy" id="230839"/>
    <lineage>
        <taxon>Eukaryota</taxon>
        <taxon>Sar</taxon>
        <taxon>Stramenopiles</taxon>
        <taxon>Oomycota</taxon>
        <taxon>Peronosporomycetes</taxon>
        <taxon>Peronosporales</taxon>
        <taxon>Peronosporaceae</taxon>
        <taxon>Peronosclerospora</taxon>
    </lineage>
</organism>
<reference evidence="1 2" key="1">
    <citation type="journal article" date="2022" name="bioRxiv">
        <title>The genome of the oomycete Peronosclerospora sorghi, a cosmopolitan pathogen of maize and sorghum, is inflated with dispersed pseudogenes.</title>
        <authorList>
            <person name="Fletcher K."/>
            <person name="Martin F."/>
            <person name="Isakeit T."/>
            <person name="Cavanaugh K."/>
            <person name="Magill C."/>
            <person name="Michelmore R."/>
        </authorList>
    </citation>
    <scope>NUCLEOTIDE SEQUENCE [LARGE SCALE GENOMIC DNA]</scope>
    <source>
        <strain evidence="1">P6</strain>
    </source>
</reference>
<protein>
    <submittedName>
        <fullName evidence="1">Uncharacterized protein</fullName>
    </submittedName>
</protein>
<sequence length="132" mass="14144">MRPKIFIYLCVLHLTRRSIEKRGFAAAVPEYGYHYKDNTDVHLLLDSGTVDGPMEAVAAKVNVGDDSTAPPSPTAAGANVDLQPRLVDVEVDSSAPTTETAAAANVDRPLRLVYVIHKASALRRVTSASTAK</sequence>
<comment type="caution">
    <text evidence="1">The sequence shown here is derived from an EMBL/GenBank/DDBJ whole genome shotgun (WGS) entry which is preliminary data.</text>
</comment>
<gene>
    <name evidence="1" type="ORF">PsorP6_011663</name>
</gene>
<proteinExistence type="predicted"/>
<name>A0ACC0WJ32_9STRA</name>
<keyword evidence="2" id="KW-1185">Reference proteome</keyword>
<dbReference type="Proteomes" id="UP001163321">
    <property type="component" value="Chromosome 12"/>
</dbReference>
<accession>A0ACC0WJ32</accession>
<evidence type="ECO:0000313" key="2">
    <source>
        <dbReference type="Proteomes" id="UP001163321"/>
    </source>
</evidence>
<dbReference type="EMBL" id="CM047591">
    <property type="protein sequence ID" value="KAI9918602.1"/>
    <property type="molecule type" value="Genomic_DNA"/>
</dbReference>
<evidence type="ECO:0000313" key="1">
    <source>
        <dbReference type="EMBL" id="KAI9918602.1"/>
    </source>
</evidence>